<evidence type="ECO:0000313" key="1">
    <source>
        <dbReference type="EMBL" id="SDX82400.1"/>
    </source>
</evidence>
<sequence length="218" mass="24793">MKLGILGLGSRSTLFYINELNTLYNQEKGGYSSCPFMLLNSNFDTINSLLPDTSDSLNAIVQDYIKELEKMDIESILIPNITLHETIDRLVIKKRIIHPIHLAIAKIKENNWTKIVLLGSLHSMQSQYISSAFKAKGIEVALPSEEDRFLVDEVRKRVYAETETIGLIEDYYLLIEKYTKDNPVVLACTELSVFKPMNNNNLLDMAQLQIIEAVQIVL</sequence>
<dbReference type="Gene3D" id="3.40.50.1860">
    <property type="match status" value="2"/>
</dbReference>
<dbReference type="SUPFAM" id="SSF53681">
    <property type="entry name" value="Aspartate/glutamate racemase"/>
    <property type="match status" value="2"/>
</dbReference>
<dbReference type="GO" id="GO:0047661">
    <property type="term" value="F:amino-acid racemase activity"/>
    <property type="evidence" value="ECO:0007669"/>
    <property type="project" value="InterPro"/>
</dbReference>
<gene>
    <name evidence="1" type="ORF">SAMN05444338_1169</name>
</gene>
<dbReference type="Proteomes" id="UP000198569">
    <property type="component" value="Unassembled WGS sequence"/>
</dbReference>
<organism evidence="1 2">
    <name type="scientific">Flavobacterium degerlachei</name>
    <dbReference type="NCBI Taxonomy" id="229203"/>
    <lineage>
        <taxon>Bacteria</taxon>
        <taxon>Pseudomonadati</taxon>
        <taxon>Bacteroidota</taxon>
        <taxon>Flavobacteriia</taxon>
        <taxon>Flavobacteriales</taxon>
        <taxon>Flavobacteriaceae</taxon>
        <taxon>Flavobacterium</taxon>
    </lineage>
</organism>
<evidence type="ECO:0000313" key="2">
    <source>
        <dbReference type="Proteomes" id="UP000198569"/>
    </source>
</evidence>
<protein>
    <submittedName>
        <fullName evidence="1">Aspartate racemase</fullName>
    </submittedName>
</protein>
<dbReference type="InterPro" id="IPR015942">
    <property type="entry name" value="Asp/Glu/hydantoin_racemase"/>
</dbReference>
<dbReference type="STRING" id="229203.SAMN05444338_1169"/>
<dbReference type="Pfam" id="PF01177">
    <property type="entry name" value="Asp_Glu_race"/>
    <property type="match status" value="1"/>
</dbReference>
<keyword evidence="2" id="KW-1185">Reference proteome</keyword>
<proteinExistence type="predicted"/>
<reference evidence="2" key="1">
    <citation type="submission" date="2016-10" db="EMBL/GenBank/DDBJ databases">
        <authorList>
            <person name="Varghese N."/>
            <person name="Submissions S."/>
        </authorList>
    </citation>
    <scope>NUCLEOTIDE SEQUENCE [LARGE SCALE GENOMIC DNA]</scope>
    <source>
        <strain evidence="2">DSM 15718</strain>
    </source>
</reference>
<dbReference type="InterPro" id="IPR001920">
    <property type="entry name" value="Asp/Glu_race"/>
</dbReference>
<dbReference type="EMBL" id="FNMV01000016">
    <property type="protein sequence ID" value="SDX82400.1"/>
    <property type="molecule type" value="Genomic_DNA"/>
</dbReference>
<dbReference type="AlphaFoldDB" id="A0A1H3EUU6"/>
<accession>A0A1H3EUU6</accession>
<name>A0A1H3EUU6_9FLAO</name>